<proteinExistence type="predicted"/>
<dbReference type="AlphaFoldDB" id="A0AAD9UWK3"/>
<keyword evidence="2" id="KW-1185">Reference proteome</keyword>
<accession>A0AAD9UWK3</accession>
<gene>
    <name evidence="1" type="ORF">P5673_026457</name>
</gene>
<name>A0AAD9UWK3_ACRCE</name>
<organism evidence="1 2">
    <name type="scientific">Acropora cervicornis</name>
    <name type="common">Staghorn coral</name>
    <dbReference type="NCBI Taxonomy" id="6130"/>
    <lineage>
        <taxon>Eukaryota</taxon>
        <taxon>Metazoa</taxon>
        <taxon>Cnidaria</taxon>
        <taxon>Anthozoa</taxon>
        <taxon>Hexacorallia</taxon>
        <taxon>Scleractinia</taxon>
        <taxon>Astrocoeniina</taxon>
        <taxon>Acroporidae</taxon>
        <taxon>Acropora</taxon>
    </lineage>
</organism>
<evidence type="ECO:0000313" key="2">
    <source>
        <dbReference type="Proteomes" id="UP001249851"/>
    </source>
</evidence>
<comment type="caution">
    <text evidence="1">The sequence shown here is derived from an EMBL/GenBank/DDBJ whole genome shotgun (WGS) entry which is preliminary data.</text>
</comment>
<reference evidence="1" key="1">
    <citation type="journal article" date="2023" name="G3 (Bethesda)">
        <title>Whole genome assembly and annotation of the endangered Caribbean coral Acropora cervicornis.</title>
        <authorList>
            <person name="Selwyn J.D."/>
            <person name="Vollmer S.V."/>
        </authorList>
    </citation>
    <scope>NUCLEOTIDE SEQUENCE</scope>
    <source>
        <strain evidence="1">K2</strain>
    </source>
</reference>
<sequence length="127" mass="14434">MESAICDFKHERSLRREWGISESSWKPQETSTQYHSTSSHSNYVEENAVLLSGRKPGFKDDHINLLFLSDTKISVWRKFKKACNESDKQSFANIADSSSTGDANKAQQVGTHNRETFSQLIIGRCFS</sequence>
<dbReference type="Proteomes" id="UP001249851">
    <property type="component" value="Unassembled WGS sequence"/>
</dbReference>
<reference evidence="1" key="2">
    <citation type="journal article" date="2023" name="Science">
        <title>Genomic signatures of disease resistance in endangered staghorn corals.</title>
        <authorList>
            <person name="Vollmer S.V."/>
            <person name="Selwyn J.D."/>
            <person name="Despard B.A."/>
            <person name="Roesel C.L."/>
        </authorList>
    </citation>
    <scope>NUCLEOTIDE SEQUENCE</scope>
    <source>
        <strain evidence="1">K2</strain>
    </source>
</reference>
<dbReference type="EMBL" id="JARQWQ010000087">
    <property type="protein sequence ID" value="KAK2552377.1"/>
    <property type="molecule type" value="Genomic_DNA"/>
</dbReference>
<protein>
    <submittedName>
        <fullName evidence="1">Uncharacterized protein</fullName>
    </submittedName>
</protein>
<evidence type="ECO:0000313" key="1">
    <source>
        <dbReference type="EMBL" id="KAK2552377.1"/>
    </source>
</evidence>